<dbReference type="AlphaFoldDB" id="A0AAV5GKR2"/>
<dbReference type="Pfam" id="PF01753">
    <property type="entry name" value="zf-MYND"/>
    <property type="match status" value="1"/>
</dbReference>
<keyword evidence="2" id="KW-0863">Zinc-finger</keyword>
<reference evidence="5 6" key="1">
    <citation type="submission" date="2021-12" db="EMBL/GenBank/DDBJ databases">
        <title>High titer production of polyol ester of fatty acids by Rhodotorula paludigena BS15 towards product separation-free biomass refinery.</title>
        <authorList>
            <person name="Mano J."/>
            <person name="Ono H."/>
            <person name="Tanaka T."/>
            <person name="Naito K."/>
            <person name="Sushida H."/>
            <person name="Ike M."/>
            <person name="Tokuyasu K."/>
            <person name="Kitaoka M."/>
        </authorList>
    </citation>
    <scope>NUCLEOTIDE SEQUENCE [LARGE SCALE GENOMIC DNA]</scope>
    <source>
        <strain evidence="5 6">BS15</strain>
    </source>
</reference>
<dbReference type="EMBL" id="BQKY01000005">
    <property type="protein sequence ID" value="GJN89632.1"/>
    <property type="molecule type" value="Genomic_DNA"/>
</dbReference>
<keyword evidence="1" id="KW-0479">Metal-binding</keyword>
<name>A0AAV5GKR2_9BASI</name>
<dbReference type="GO" id="GO:0008270">
    <property type="term" value="F:zinc ion binding"/>
    <property type="evidence" value="ECO:0007669"/>
    <property type="project" value="UniProtKB-KW"/>
</dbReference>
<dbReference type="Gene3D" id="6.10.140.2220">
    <property type="match status" value="1"/>
</dbReference>
<evidence type="ECO:0000313" key="5">
    <source>
        <dbReference type="EMBL" id="GJN89632.1"/>
    </source>
</evidence>
<evidence type="ECO:0000256" key="3">
    <source>
        <dbReference type="ARBA" id="ARBA00022833"/>
    </source>
</evidence>
<keyword evidence="6" id="KW-1185">Reference proteome</keyword>
<keyword evidence="3" id="KW-0862">Zinc</keyword>
<evidence type="ECO:0000259" key="4">
    <source>
        <dbReference type="Pfam" id="PF01753"/>
    </source>
</evidence>
<dbReference type="Proteomes" id="UP001342314">
    <property type="component" value="Unassembled WGS sequence"/>
</dbReference>
<dbReference type="SUPFAM" id="SSF144232">
    <property type="entry name" value="HIT/MYND zinc finger-like"/>
    <property type="match status" value="1"/>
</dbReference>
<dbReference type="InterPro" id="IPR002893">
    <property type="entry name" value="Znf_MYND"/>
</dbReference>
<evidence type="ECO:0000256" key="1">
    <source>
        <dbReference type="ARBA" id="ARBA00022723"/>
    </source>
</evidence>
<protein>
    <recommendedName>
        <fullName evidence="4">MYND-type domain-containing protein</fullName>
    </recommendedName>
</protein>
<proteinExistence type="predicted"/>
<evidence type="ECO:0000256" key="2">
    <source>
        <dbReference type="ARBA" id="ARBA00022771"/>
    </source>
</evidence>
<accession>A0AAV5GKR2</accession>
<comment type="caution">
    <text evidence="5">The sequence shown here is derived from an EMBL/GenBank/DDBJ whole genome shotgun (WGS) entry which is preliminary data.</text>
</comment>
<sequence>MATDCRQSCLVCGLHATLRCSGCAKAGIDLFFCSKEHQSLVWRTHRQVCGPGKANPFLFPFLSSDELADMMAHLNWKNPDPVDEYLRFTLSEMYQVKLGEPPETLPFALPLFFTKKTELPTEGTQKALVNFRNLNHSRHQSQNKGDPTGFWAVTNAYEMIGYVHKICWQGGPFPSWYSELHHRLAIHAAIVILSKQAADSTIYDHYVDEAWTRITELISQRVAAESPATAAMLFHQIRMCDPYSAVSKPPP</sequence>
<gene>
    <name evidence="5" type="ORF">Rhopal_002619-T1</name>
</gene>
<feature type="domain" description="MYND-type" evidence="4">
    <location>
        <begin position="9"/>
        <end position="49"/>
    </location>
</feature>
<organism evidence="5 6">
    <name type="scientific">Rhodotorula paludigena</name>
    <dbReference type="NCBI Taxonomy" id="86838"/>
    <lineage>
        <taxon>Eukaryota</taxon>
        <taxon>Fungi</taxon>
        <taxon>Dikarya</taxon>
        <taxon>Basidiomycota</taxon>
        <taxon>Pucciniomycotina</taxon>
        <taxon>Microbotryomycetes</taxon>
        <taxon>Sporidiobolales</taxon>
        <taxon>Sporidiobolaceae</taxon>
        <taxon>Rhodotorula</taxon>
    </lineage>
</organism>
<evidence type="ECO:0000313" key="6">
    <source>
        <dbReference type="Proteomes" id="UP001342314"/>
    </source>
</evidence>